<evidence type="ECO:0000313" key="4">
    <source>
        <dbReference type="EMBL" id="SVA44826.1"/>
    </source>
</evidence>
<evidence type="ECO:0000259" key="3">
    <source>
        <dbReference type="Pfam" id="PF00588"/>
    </source>
</evidence>
<dbReference type="EMBL" id="UINC01010041">
    <property type="protein sequence ID" value="SVA44826.1"/>
    <property type="molecule type" value="Genomic_DNA"/>
</dbReference>
<keyword evidence="1" id="KW-0489">Methyltransferase</keyword>
<protein>
    <recommendedName>
        <fullName evidence="3">tRNA/rRNA methyltransferase SpoU type domain-containing protein</fullName>
    </recommendedName>
</protein>
<evidence type="ECO:0000256" key="1">
    <source>
        <dbReference type="ARBA" id="ARBA00022603"/>
    </source>
</evidence>
<keyword evidence="2" id="KW-0808">Transferase</keyword>
<reference evidence="4" key="1">
    <citation type="submission" date="2018-05" db="EMBL/GenBank/DDBJ databases">
        <authorList>
            <person name="Lanie J.A."/>
            <person name="Ng W.-L."/>
            <person name="Kazmierczak K.M."/>
            <person name="Andrzejewski T.M."/>
            <person name="Davidsen T.M."/>
            <person name="Wayne K.J."/>
            <person name="Tettelin H."/>
            <person name="Glass J.I."/>
            <person name="Rusch D."/>
            <person name="Podicherti R."/>
            <person name="Tsui H.-C.T."/>
            <person name="Winkler M.E."/>
        </authorList>
    </citation>
    <scope>NUCLEOTIDE SEQUENCE</scope>
</reference>
<accession>A0A381VX15</accession>
<dbReference type="SUPFAM" id="SSF75217">
    <property type="entry name" value="alpha/beta knot"/>
    <property type="match status" value="1"/>
</dbReference>
<dbReference type="InterPro" id="IPR029026">
    <property type="entry name" value="tRNA_m1G_MTases_N"/>
</dbReference>
<sequence length="71" mass="7936">MKAASGSSYWVKLNFHDSIIVAYQTLKKQGFNILATYASENNIDYRFVDFTNQTVIILGTKLSGLTSEAIK</sequence>
<name>A0A381VX15_9ZZZZ</name>
<proteinExistence type="predicted"/>
<dbReference type="InterPro" id="IPR001537">
    <property type="entry name" value="SpoU_MeTrfase"/>
</dbReference>
<gene>
    <name evidence="4" type="ORF">METZ01_LOCUS97680</name>
</gene>
<dbReference type="AlphaFoldDB" id="A0A381VX15"/>
<dbReference type="GO" id="GO:0032259">
    <property type="term" value="P:methylation"/>
    <property type="evidence" value="ECO:0007669"/>
    <property type="project" value="UniProtKB-KW"/>
</dbReference>
<organism evidence="4">
    <name type="scientific">marine metagenome</name>
    <dbReference type="NCBI Taxonomy" id="408172"/>
    <lineage>
        <taxon>unclassified sequences</taxon>
        <taxon>metagenomes</taxon>
        <taxon>ecological metagenomes</taxon>
    </lineage>
</organism>
<dbReference type="GO" id="GO:0008173">
    <property type="term" value="F:RNA methyltransferase activity"/>
    <property type="evidence" value="ECO:0007669"/>
    <property type="project" value="InterPro"/>
</dbReference>
<dbReference type="InterPro" id="IPR029028">
    <property type="entry name" value="Alpha/beta_knot_MTases"/>
</dbReference>
<dbReference type="GO" id="GO:0006396">
    <property type="term" value="P:RNA processing"/>
    <property type="evidence" value="ECO:0007669"/>
    <property type="project" value="InterPro"/>
</dbReference>
<feature type="domain" description="tRNA/rRNA methyltransferase SpoU type" evidence="3">
    <location>
        <begin position="2"/>
        <end position="70"/>
    </location>
</feature>
<dbReference type="Gene3D" id="3.40.1280.10">
    <property type="match status" value="1"/>
</dbReference>
<dbReference type="Pfam" id="PF00588">
    <property type="entry name" value="SpoU_methylase"/>
    <property type="match status" value="1"/>
</dbReference>
<dbReference type="GO" id="GO:0003723">
    <property type="term" value="F:RNA binding"/>
    <property type="evidence" value="ECO:0007669"/>
    <property type="project" value="InterPro"/>
</dbReference>
<evidence type="ECO:0000256" key="2">
    <source>
        <dbReference type="ARBA" id="ARBA00022679"/>
    </source>
</evidence>